<dbReference type="InterPro" id="IPR002767">
    <property type="entry name" value="Thiamine_BP"/>
</dbReference>
<dbReference type="Proteomes" id="UP000070326">
    <property type="component" value="Unassembled WGS sequence"/>
</dbReference>
<feature type="domain" description="Thiamine-binding protein" evidence="2">
    <location>
        <begin position="4"/>
        <end position="95"/>
    </location>
</feature>
<dbReference type="InterPro" id="IPR029756">
    <property type="entry name" value="MTH1187/YkoF-like"/>
</dbReference>
<evidence type="ECO:0000313" key="5">
    <source>
        <dbReference type="Proteomes" id="UP000070326"/>
    </source>
</evidence>
<dbReference type="Pfam" id="PF01910">
    <property type="entry name" value="Thiamine_BP"/>
    <property type="match status" value="1"/>
</dbReference>
<comment type="similarity">
    <text evidence="1">Belongs to the UPF0045 family.</text>
</comment>
<dbReference type="eggNOG" id="COG0011">
    <property type="taxonomic scope" value="Bacteria"/>
</dbReference>
<dbReference type="InterPro" id="IPR051614">
    <property type="entry name" value="UPF0045_domain"/>
</dbReference>
<proteinExistence type="inferred from homology"/>
<dbReference type="Gene3D" id="3.30.70.930">
    <property type="match status" value="1"/>
</dbReference>
<reference evidence="3 5" key="1">
    <citation type="submission" date="2016-02" db="EMBL/GenBank/DDBJ databases">
        <authorList>
            <person name="Wen L."/>
            <person name="He K."/>
            <person name="Yang H."/>
        </authorList>
    </citation>
    <scope>NUCLEOTIDE SEQUENCE [LARGE SCALE GENOMIC DNA]</scope>
    <source>
        <strain evidence="3 5">MJR8628A</strain>
    </source>
</reference>
<dbReference type="RefSeq" id="WP_002844722.1">
    <property type="nucleotide sequence ID" value="NZ_CAMPYD010000007.1"/>
</dbReference>
<evidence type="ECO:0000259" key="2">
    <source>
        <dbReference type="Pfam" id="PF01910"/>
    </source>
</evidence>
<dbReference type="NCBIfam" id="TIGR00106">
    <property type="entry name" value="MTH1187 family thiamine-binding protein"/>
    <property type="match status" value="1"/>
</dbReference>
<evidence type="ECO:0000313" key="6">
    <source>
        <dbReference type="Proteomes" id="UP000255101"/>
    </source>
</evidence>
<dbReference type="GeneID" id="79843575"/>
<gene>
    <name evidence="3" type="ORF">HMPREF3195_01598</name>
    <name evidence="4" type="ORF">NCTC11460_00999</name>
</gene>
<evidence type="ECO:0000313" key="4">
    <source>
        <dbReference type="EMBL" id="SUB61082.1"/>
    </source>
</evidence>
<dbReference type="PANTHER" id="PTHR33777">
    <property type="entry name" value="UPF0045 PROTEIN ECM15"/>
    <property type="match status" value="1"/>
</dbReference>
<dbReference type="EMBL" id="UGTB01000004">
    <property type="protein sequence ID" value="SUB61082.1"/>
    <property type="molecule type" value="Genomic_DNA"/>
</dbReference>
<accession>A0A135YN94</accession>
<name>A0A135YN94_9FIRM</name>
<dbReference type="GO" id="GO:0005829">
    <property type="term" value="C:cytosol"/>
    <property type="evidence" value="ECO:0007669"/>
    <property type="project" value="TreeGrafter"/>
</dbReference>
<dbReference type="PATRIC" id="fig|1261.3.peg.1615"/>
<dbReference type="Proteomes" id="UP000255101">
    <property type="component" value="Unassembled WGS sequence"/>
</dbReference>
<dbReference type="EMBL" id="LSQZ01000085">
    <property type="protein sequence ID" value="KXI10856.1"/>
    <property type="molecule type" value="Genomic_DNA"/>
</dbReference>
<protein>
    <submittedName>
        <fullName evidence="4">Uncharacterized conserved protein</fullName>
    </submittedName>
</protein>
<organism evidence="3 5">
    <name type="scientific">Peptostreptococcus anaerobius</name>
    <dbReference type="NCBI Taxonomy" id="1261"/>
    <lineage>
        <taxon>Bacteria</taxon>
        <taxon>Bacillati</taxon>
        <taxon>Bacillota</taxon>
        <taxon>Clostridia</taxon>
        <taxon>Peptostreptococcales</taxon>
        <taxon>Peptostreptococcaceae</taxon>
        <taxon>Peptostreptococcus</taxon>
    </lineage>
</organism>
<dbReference type="STRING" id="1261.HMPREF3195_01598"/>
<dbReference type="SUPFAM" id="SSF89957">
    <property type="entry name" value="MTH1187/YkoF-like"/>
    <property type="match status" value="1"/>
</dbReference>
<dbReference type="PANTHER" id="PTHR33777:SF1">
    <property type="entry name" value="UPF0045 PROTEIN ECM15"/>
    <property type="match status" value="1"/>
</dbReference>
<evidence type="ECO:0000313" key="3">
    <source>
        <dbReference type="EMBL" id="KXI10856.1"/>
    </source>
</evidence>
<sequence length="96" mass="10889">MVIADIAVMPLRPYGCEEEMYKIVDECIELAKKSGLKYEIGANSTTIEGDLDDVFELSKKIHLLPFELGCERVITIVRVDQKKGGITIDEKLQHHR</sequence>
<evidence type="ECO:0000256" key="1">
    <source>
        <dbReference type="ARBA" id="ARBA00010272"/>
    </source>
</evidence>
<reference evidence="4 6" key="2">
    <citation type="submission" date="2018-06" db="EMBL/GenBank/DDBJ databases">
        <authorList>
            <consortium name="Pathogen Informatics"/>
            <person name="Doyle S."/>
        </authorList>
    </citation>
    <scope>NUCLEOTIDE SEQUENCE [LARGE SCALE GENOMIC DNA]</scope>
    <source>
        <strain evidence="4 6">NCTC11460</strain>
    </source>
</reference>
<dbReference type="AlphaFoldDB" id="A0A135YN94"/>